<comment type="subcellular location">
    <subcellularLocation>
        <location evidence="1">Cell membrane</location>
        <topology evidence="1">Multi-pass membrane protein</topology>
    </subcellularLocation>
</comment>
<evidence type="ECO:0000256" key="6">
    <source>
        <dbReference type="ARBA" id="ARBA00023136"/>
    </source>
</evidence>
<dbReference type="RefSeq" id="WP_339969802.1">
    <property type="nucleotide sequence ID" value="NZ_JBBHJY010000012.1"/>
</dbReference>
<accession>A0ABU8SDH2</accession>
<keyword evidence="9" id="KW-1185">Reference proteome</keyword>
<sequence length="81" mass="8448">MMNIISYAIVGIIVGALGRFFYPGEVNMGLLWTMILGIAGSLLAGMVTNRGKPGLNRAGILASILGAIVLIFLGRMLNLGA</sequence>
<proteinExistence type="inferred from homology"/>
<dbReference type="PANTHER" id="PTHR33884:SF3">
    <property type="entry name" value="UPF0410 PROTEIN YMGE"/>
    <property type="match status" value="1"/>
</dbReference>
<comment type="caution">
    <text evidence="8">The sequence shown here is derived from an EMBL/GenBank/DDBJ whole genome shotgun (WGS) entry which is preliminary data.</text>
</comment>
<dbReference type="PANTHER" id="PTHR33884">
    <property type="entry name" value="UPF0410 PROTEIN YMGE"/>
    <property type="match status" value="1"/>
</dbReference>
<evidence type="ECO:0000256" key="4">
    <source>
        <dbReference type="ARBA" id="ARBA00022692"/>
    </source>
</evidence>
<dbReference type="Proteomes" id="UP001379235">
    <property type="component" value="Unassembled WGS sequence"/>
</dbReference>
<evidence type="ECO:0000256" key="2">
    <source>
        <dbReference type="ARBA" id="ARBA00011006"/>
    </source>
</evidence>
<keyword evidence="3" id="KW-1003">Cell membrane</keyword>
<feature type="transmembrane region" description="Helical" evidence="7">
    <location>
        <begin position="28"/>
        <end position="47"/>
    </location>
</feature>
<feature type="transmembrane region" description="Helical" evidence="7">
    <location>
        <begin position="59"/>
        <end position="77"/>
    </location>
</feature>
<name>A0ABU8SDH2_9SPHN</name>
<evidence type="ECO:0000313" key="8">
    <source>
        <dbReference type="EMBL" id="MEJ6012017.1"/>
    </source>
</evidence>
<dbReference type="EMBL" id="JBBHJY010000012">
    <property type="protein sequence ID" value="MEJ6012017.1"/>
    <property type="molecule type" value="Genomic_DNA"/>
</dbReference>
<evidence type="ECO:0000256" key="5">
    <source>
        <dbReference type="ARBA" id="ARBA00022989"/>
    </source>
</evidence>
<protein>
    <submittedName>
        <fullName evidence="8">GlsB/YeaQ/YmgE family stress response membrane protein</fullName>
    </submittedName>
</protein>
<dbReference type="InterPro" id="IPR007341">
    <property type="entry name" value="Transgly_assoc"/>
</dbReference>
<keyword evidence="6 7" id="KW-0472">Membrane</keyword>
<evidence type="ECO:0000256" key="1">
    <source>
        <dbReference type="ARBA" id="ARBA00004651"/>
    </source>
</evidence>
<comment type="similarity">
    <text evidence="2">Belongs to the UPF0410 family.</text>
</comment>
<dbReference type="Pfam" id="PF04226">
    <property type="entry name" value="Transgly_assoc"/>
    <property type="match status" value="1"/>
</dbReference>
<feature type="transmembrane region" description="Helical" evidence="7">
    <location>
        <begin position="5"/>
        <end position="22"/>
    </location>
</feature>
<reference evidence="8 9" key="1">
    <citation type="submission" date="2024-03" db="EMBL/GenBank/DDBJ databases">
        <authorList>
            <person name="Jo J.-H."/>
        </authorList>
    </citation>
    <scope>NUCLEOTIDE SEQUENCE [LARGE SCALE GENOMIC DNA]</scope>
    <source>
        <strain evidence="8 9">AS3R-12</strain>
    </source>
</reference>
<keyword evidence="5 7" id="KW-1133">Transmembrane helix</keyword>
<evidence type="ECO:0000256" key="3">
    <source>
        <dbReference type="ARBA" id="ARBA00022475"/>
    </source>
</evidence>
<evidence type="ECO:0000256" key="7">
    <source>
        <dbReference type="SAM" id="Phobius"/>
    </source>
</evidence>
<gene>
    <name evidence="8" type="ORF">WG900_19100</name>
</gene>
<organism evidence="8 9">
    <name type="scientific">Novosphingobium aquae</name>
    <dbReference type="NCBI Taxonomy" id="3133435"/>
    <lineage>
        <taxon>Bacteria</taxon>
        <taxon>Pseudomonadati</taxon>
        <taxon>Pseudomonadota</taxon>
        <taxon>Alphaproteobacteria</taxon>
        <taxon>Sphingomonadales</taxon>
        <taxon>Sphingomonadaceae</taxon>
        <taxon>Novosphingobium</taxon>
    </lineage>
</organism>
<keyword evidence="4 7" id="KW-0812">Transmembrane</keyword>
<evidence type="ECO:0000313" key="9">
    <source>
        <dbReference type="Proteomes" id="UP001379235"/>
    </source>
</evidence>